<gene>
    <name evidence="1" type="ORF">HLB16_12105</name>
</gene>
<evidence type="ECO:0000313" key="1">
    <source>
        <dbReference type="EMBL" id="NNH11622.1"/>
    </source>
</evidence>
<sequence length="151" mass="15460">MRAFLPFLIAACLFLLSFGAQASTRLDAAAGLGQGQMRVGPLVCSMAAVAAVAARAVSSDDDGSRIVAPGDDGIHADDDVAEAASHPGYCNIWSADLLDPPDVLDEIEESSALFALPAAPLELPSGDVSPPRHGRAPPLPAALFKPPIFSA</sequence>
<comment type="caution">
    <text evidence="1">The sequence shown here is derived from an EMBL/GenBank/DDBJ whole genome shotgun (WGS) entry which is preliminary data.</text>
</comment>
<dbReference type="GeneID" id="70688231"/>
<reference evidence="1 2" key="1">
    <citation type="submission" date="2020-05" db="EMBL/GenBank/DDBJ databases">
        <title>MicrobeNet Type strains.</title>
        <authorList>
            <person name="Nicholson A.C."/>
        </authorList>
    </citation>
    <scope>NUCLEOTIDE SEQUENCE [LARGE SCALE GENOMIC DNA]</scope>
    <source>
        <strain evidence="1 2">ATCC 700815</strain>
    </source>
</reference>
<organism evidence="1 2">
    <name type="scientific">Cupriavidus gilardii</name>
    <dbReference type="NCBI Taxonomy" id="82541"/>
    <lineage>
        <taxon>Bacteria</taxon>
        <taxon>Pseudomonadati</taxon>
        <taxon>Pseudomonadota</taxon>
        <taxon>Betaproteobacteria</taxon>
        <taxon>Burkholderiales</taxon>
        <taxon>Burkholderiaceae</taxon>
        <taxon>Cupriavidus</taxon>
    </lineage>
</organism>
<dbReference type="RefSeq" id="WP_006575723.1">
    <property type="nucleotide sequence ID" value="NZ_BAAAEB010000001.1"/>
</dbReference>
<dbReference type="Proteomes" id="UP000542973">
    <property type="component" value="Unassembled WGS sequence"/>
</dbReference>
<dbReference type="AlphaFoldDB" id="A0A6N1BF17"/>
<name>A0A6N1BF17_9BURK</name>
<evidence type="ECO:0000313" key="2">
    <source>
        <dbReference type="Proteomes" id="UP000542973"/>
    </source>
</evidence>
<accession>A0A6N1BF17</accession>
<proteinExistence type="predicted"/>
<dbReference type="EMBL" id="JABEMD010000017">
    <property type="protein sequence ID" value="NNH11622.1"/>
    <property type="molecule type" value="Genomic_DNA"/>
</dbReference>
<protein>
    <submittedName>
        <fullName evidence="1">Cobalt-zinc-cadmium resistance protein</fullName>
    </submittedName>
</protein>